<feature type="non-terminal residue" evidence="1">
    <location>
        <position position="57"/>
    </location>
</feature>
<evidence type="ECO:0000313" key="1">
    <source>
        <dbReference type="EMBL" id="KZP16219.1"/>
    </source>
</evidence>
<dbReference type="EMBL" id="KV417596">
    <property type="protein sequence ID" value="KZP16219.1"/>
    <property type="molecule type" value="Genomic_DNA"/>
</dbReference>
<gene>
    <name evidence="1" type="ORF">FIBSPDRAFT_866265</name>
</gene>
<sequence length="57" mass="6318">MDGLMDAEHVANARARRENASPALIAHRGAAYHPPRLRSSVFPLRHRLITAHADIPL</sequence>
<organism evidence="1 2">
    <name type="scientific">Athelia psychrophila</name>
    <dbReference type="NCBI Taxonomy" id="1759441"/>
    <lineage>
        <taxon>Eukaryota</taxon>
        <taxon>Fungi</taxon>
        <taxon>Dikarya</taxon>
        <taxon>Basidiomycota</taxon>
        <taxon>Agaricomycotina</taxon>
        <taxon>Agaricomycetes</taxon>
        <taxon>Agaricomycetidae</taxon>
        <taxon>Atheliales</taxon>
        <taxon>Atheliaceae</taxon>
        <taxon>Athelia</taxon>
    </lineage>
</organism>
<reference evidence="1 2" key="1">
    <citation type="journal article" date="2016" name="Mol. Biol. Evol.">
        <title>Comparative Genomics of Early-Diverging Mushroom-Forming Fungi Provides Insights into the Origins of Lignocellulose Decay Capabilities.</title>
        <authorList>
            <person name="Nagy L.G."/>
            <person name="Riley R."/>
            <person name="Tritt A."/>
            <person name="Adam C."/>
            <person name="Daum C."/>
            <person name="Floudas D."/>
            <person name="Sun H."/>
            <person name="Yadav J.S."/>
            <person name="Pangilinan J."/>
            <person name="Larsson K.H."/>
            <person name="Matsuura K."/>
            <person name="Barry K."/>
            <person name="Labutti K."/>
            <person name="Kuo R."/>
            <person name="Ohm R.A."/>
            <person name="Bhattacharya S.S."/>
            <person name="Shirouzu T."/>
            <person name="Yoshinaga Y."/>
            <person name="Martin F.M."/>
            <person name="Grigoriev I.V."/>
            <person name="Hibbett D.S."/>
        </authorList>
    </citation>
    <scope>NUCLEOTIDE SEQUENCE [LARGE SCALE GENOMIC DNA]</scope>
    <source>
        <strain evidence="1 2">CBS 109695</strain>
    </source>
</reference>
<dbReference type="Proteomes" id="UP000076532">
    <property type="component" value="Unassembled WGS sequence"/>
</dbReference>
<accession>A0A166EXK0</accession>
<keyword evidence="2" id="KW-1185">Reference proteome</keyword>
<dbReference type="AlphaFoldDB" id="A0A166EXK0"/>
<protein>
    <submittedName>
        <fullName evidence="1">Uncharacterized protein</fullName>
    </submittedName>
</protein>
<proteinExistence type="predicted"/>
<evidence type="ECO:0000313" key="2">
    <source>
        <dbReference type="Proteomes" id="UP000076532"/>
    </source>
</evidence>
<name>A0A166EXK0_9AGAM</name>